<name>A0A1R1YDK9_9FUNG</name>
<dbReference type="EMBL" id="LSSN01000240">
    <property type="protein sequence ID" value="OMJ25008.1"/>
    <property type="molecule type" value="Genomic_DNA"/>
</dbReference>
<dbReference type="Proteomes" id="UP000187283">
    <property type="component" value="Unassembled WGS sequence"/>
</dbReference>
<protein>
    <submittedName>
        <fullName evidence="1">Uncharacterized protein</fullName>
    </submittedName>
</protein>
<evidence type="ECO:0000313" key="1">
    <source>
        <dbReference type="EMBL" id="OMJ25008.1"/>
    </source>
</evidence>
<keyword evidence="2" id="KW-1185">Reference proteome</keyword>
<accession>A0A1R1YDK9</accession>
<proteinExistence type="predicted"/>
<sequence length="91" mass="10411">MNIYSDPEYTCNSDSILMEEPPNVMERHMKSQSSEAAFHHKETVHGFVCTEAQECGVMISASLLRQYNVTTYVKKFGGKKYSELLELTEKI</sequence>
<dbReference type="AlphaFoldDB" id="A0A1R1YDK9"/>
<reference evidence="1 2" key="1">
    <citation type="submission" date="2017-01" db="EMBL/GenBank/DDBJ databases">
        <authorList>
            <person name="Mah S.A."/>
            <person name="Swanson W.J."/>
            <person name="Moy G.W."/>
            <person name="Vacquier V.D."/>
        </authorList>
    </citation>
    <scope>NUCLEOTIDE SEQUENCE [LARGE SCALE GENOMIC DNA]</scope>
    <source>
        <strain evidence="1 2">GSMNP</strain>
    </source>
</reference>
<evidence type="ECO:0000313" key="2">
    <source>
        <dbReference type="Proteomes" id="UP000187283"/>
    </source>
</evidence>
<comment type="caution">
    <text evidence="1">The sequence shown here is derived from an EMBL/GenBank/DDBJ whole genome shotgun (WGS) entry which is preliminary data.</text>
</comment>
<gene>
    <name evidence="1" type="ORF">AYI70_g1184</name>
</gene>
<organism evidence="1 2">
    <name type="scientific">Smittium culicis</name>
    <dbReference type="NCBI Taxonomy" id="133412"/>
    <lineage>
        <taxon>Eukaryota</taxon>
        <taxon>Fungi</taxon>
        <taxon>Fungi incertae sedis</taxon>
        <taxon>Zoopagomycota</taxon>
        <taxon>Kickxellomycotina</taxon>
        <taxon>Harpellomycetes</taxon>
        <taxon>Harpellales</taxon>
        <taxon>Legeriomycetaceae</taxon>
        <taxon>Smittium</taxon>
    </lineage>
</organism>